<dbReference type="GO" id="GO:0016705">
    <property type="term" value="F:oxidoreductase activity, acting on paired donors, with incorporation or reduction of molecular oxygen"/>
    <property type="evidence" value="ECO:0007669"/>
    <property type="project" value="InterPro"/>
</dbReference>
<evidence type="ECO:0000256" key="4">
    <source>
        <dbReference type="ARBA" id="ARBA00022630"/>
    </source>
</evidence>
<feature type="domain" description="FAD-binding" evidence="8">
    <location>
        <begin position="10"/>
        <end position="350"/>
    </location>
</feature>
<dbReference type="EMBL" id="LBHB01000001">
    <property type="protein sequence ID" value="KLE34990.1"/>
    <property type="molecule type" value="Genomic_DNA"/>
</dbReference>
<comment type="caution">
    <text evidence="9">The sequence shown here is derived from an EMBL/GenBank/DDBJ whole genome shotgun (WGS) entry which is preliminary data.</text>
</comment>
<evidence type="ECO:0000256" key="2">
    <source>
        <dbReference type="ARBA" id="ARBA00004749"/>
    </source>
</evidence>
<dbReference type="InterPro" id="IPR010971">
    <property type="entry name" value="UbiH/COQ6"/>
</dbReference>
<reference evidence="9 10" key="1">
    <citation type="submission" date="2015-04" db="EMBL/GenBank/DDBJ databases">
        <title>The draft genome sequence of Erythrobacter luteus KA37.</title>
        <authorList>
            <person name="Zhuang L."/>
            <person name="Liu Y."/>
            <person name="Shao Z."/>
        </authorList>
    </citation>
    <scope>NUCLEOTIDE SEQUENCE [LARGE SCALE GENOMIC DNA]</scope>
    <source>
        <strain evidence="9 10">KA37</strain>
    </source>
</reference>
<keyword evidence="6" id="KW-0560">Oxidoreductase</keyword>
<gene>
    <name evidence="9" type="ORF">AAW00_00335</name>
</gene>
<proteinExistence type="inferred from homology"/>
<keyword evidence="9" id="KW-0830">Ubiquinone</keyword>
<organism evidence="9 10">
    <name type="scientific">Aurantiacibacter luteus</name>
    <dbReference type="NCBI Taxonomy" id="1581420"/>
    <lineage>
        <taxon>Bacteria</taxon>
        <taxon>Pseudomonadati</taxon>
        <taxon>Pseudomonadota</taxon>
        <taxon>Alphaproteobacteria</taxon>
        <taxon>Sphingomonadales</taxon>
        <taxon>Erythrobacteraceae</taxon>
        <taxon>Aurantiacibacter</taxon>
    </lineage>
</organism>
<comment type="similarity">
    <text evidence="3">Belongs to the UbiH/COQ6 family.</text>
</comment>
<dbReference type="STRING" id="1581420.AAW00_00335"/>
<dbReference type="GO" id="GO:0006744">
    <property type="term" value="P:ubiquinone biosynthetic process"/>
    <property type="evidence" value="ECO:0007669"/>
    <property type="project" value="UniProtKB-UniPathway"/>
</dbReference>
<dbReference type="PANTHER" id="PTHR43876:SF7">
    <property type="entry name" value="UBIQUINONE BIOSYNTHESIS MONOOXYGENASE COQ6, MITOCHONDRIAL"/>
    <property type="match status" value="1"/>
</dbReference>
<dbReference type="OrthoDB" id="9796623at2"/>
<name>A0A0G9MWA2_9SPHN</name>
<dbReference type="PATRIC" id="fig|1581420.6.peg.68"/>
<evidence type="ECO:0000256" key="6">
    <source>
        <dbReference type="ARBA" id="ARBA00023002"/>
    </source>
</evidence>
<evidence type="ECO:0000313" key="9">
    <source>
        <dbReference type="EMBL" id="KLE34990.1"/>
    </source>
</evidence>
<evidence type="ECO:0000256" key="1">
    <source>
        <dbReference type="ARBA" id="ARBA00001974"/>
    </source>
</evidence>
<dbReference type="PANTHER" id="PTHR43876">
    <property type="entry name" value="UBIQUINONE BIOSYNTHESIS MONOOXYGENASE COQ6, MITOCHONDRIAL"/>
    <property type="match status" value="1"/>
</dbReference>
<keyword evidence="4" id="KW-0285">Flavoprotein</keyword>
<dbReference type="AlphaFoldDB" id="A0A0G9MWA2"/>
<sequence length="413" mass="44519">MTDKANPRRDLLILGGGLVGMTLALAAAKKGLSSHVVDRADPADLTAEGFDGRASAISTASWNLFTNIGLADALEPHGCPIESIAVSDAMRPGRIDFVPEPHEGTPQKDTLGRMFANRTLRLALFEAARDEPLIAWHPRAEIVERLRGEHQVSATLAEGQVLEAALMVGAEGRGSPTREDAAIPIAKWDYSHRAIISGLTHERAHEGVAWEIFYPTGPFALLPLLDDAEGRHRSALVWTVDEKDAAGTLKLSDRAFLAEVEKRMHGVFGKVELNGPRSSYPLGFHHTARIVGQRLALVGDAAHGIHPIAGQGLNLGLRDVGALVEVIAEGARIGLEPGDAQLLARYEKWRGLDAFMVALATDGLTRLFGIPGKAPSMVRRLGMAGVQRMPALKRWFMDEARGMSGDLPELLRG</sequence>
<dbReference type="InterPro" id="IPR036188">
    <property type="entry name" value="FAD/NAD-bd_sf"/>
</dbReference>
<evidence type="ECO:0000259" key="8">
    <source>
        <dbReference type="Pfam" id="PF01494"/>
    </source>
</evidence>
<dbReference type="UniPathway" id="UPA00232"/>
<keyword evidence="10" id="KW-1185">Reference proteome</keyword>
<keyword evidence="5" id="KW-0274">FAD</keyword>
<keyword evidence="7" id="KW-0503">Monooxygenase</keyword>
<evidence type="ECO:0000313" key="10">
    <source>
        <dbReference type="Proteomes" id="UP000053464"/>
    </source>
</evidence>
<accession>A0A0G9MWA2</accession>
<dbReference type="GO" id="GO:0071949">
    <property type="term" value="F:FAD binding"/>
    <property type="evidence" value="ECO:0007669"/>
    <property type="project" value="InterPro"/>
</dbReference>
<dbReference type="InterPro" id="IPR018168">
    <property type="entry name" value="Ubi_Hdrlase_CS"/>
</dbReference>
<evidence type="ECO:0000256" key="3">
    <source>
        <dbReference type="ARBA" id="ARBA00005349"/>
    </source>
</evidence>
<dbReference type="NCBIfam" id="TIGR01988">
    <property type="entry name" value="Ubi-OHases"/>
    <property type="match status" value="1"/>
</dbReference>
<dbReference type="RefSeq" id="WP_047002392.1">
    <property type="nucleotide sequence ID" value="NZ_LBHB01000001.1"/>
</dbReference>
<dbReference type="Gene3D" id="3.50.50.60">
    <property type="entry name" value="FAD/NAD(P)-binding domain"/>
    <property type="match status" value="2"/>
</dbReference>
<dbReference type="PROSITE" id="PS01304">
    <property type="entry name" value="UBIH"/>
    <property type="match status" value="1"/>
</dbReference>
<dbReference type="PRINTS" id="PR00420">
    <property type="entry name" value="RNGMNOXGNASE"/>
</dbReference>
<comment type="pathway">
    <text evidence="2">Cofactor biosynthesis; ubiquinone biosynthesis.</text>
</comment>
<comment type="cofactor">
    <cofactor evidence="1">
        <name>FAD</name>
        <dbReference type="ChEBI" id="CHEBI:57692"/>
    </cofactor>
</comment>
<dbReference type="Pfam" id="PF01494">
    <property type="entry name" value="FAD_binding_3"/>
    <property type="match status" value="1"/>
</dbReference>
<dbReference type="SUPFAM" id="SSF51905">
    <property type="entry name" value="FAD/NAD(P)-binding domain"/>
    <property type="match status" value="1"/>
</dbReference>
<dbReference type="InterPro" id="IPR002938">
    <property type="entry name" value="FAD-bd"/>
</dbReference>
<evidence type="ECO:0000256" key="7">
    <source>
        <dbReference type="ARBA" id="ARBA00023033"/>
    </source>
</evidence>
<protein>
    <submittedName>
        <fullName evidence="9">Ubiquinone biosynthesis protein UbiH</fullName>
    </submittedName>
</protein>
<dbReference type="Proteomes" id="UP000053464">
    <property type="component" value="Unassembled WGS sequence"/>
</dbReference>
<evidence type="ECO:0000256" key="5">
    <source>
        <dbReference type="ARBA" id="ARBA00022827"/>
    </source>
</evidence>
<dbReference type="InterPro" id="IPR051205">
    <property type="entry name" value="UbiH/COQ6_monooxygenase"/>
</dbReference>
<dbReference type="GO" id="GO:0004497">
    <property type="term" value="F:monooxygenase activity"/>
    <property type="evidence" value="ECO:0007669"/>
    <property type="project" value="UniProtKB-KW"/>
</dbReference>